<keyword evidence="2" id="KW-1185">Reference proteome</keyword>
<dbReference type="PANTHER" id="PTHR40266:SF2">
    <property type="entry name" value="TOXIN HIGB-1"/>
    <property type="match status" value="1"/>
</dbReference>
<reference evidence="1 2" key="1">
    <citation type="submission" date="2019-01" db="EMBL/GenBank/DDBJ databases">
        <title>Novel species of Cellulomonas.</title>
        <authorList>
            <person name="Liu Q."/>
            <person name="Xin Y.-H."/>
        </authorList>
    </citation>
    <scope>NUCLEOTIDE SEQUENCE [LARGE SCALE GENOMIC DNA]</scope>
    <source>
        <strain evidence="1 2">HLT2-17</strain>
    </source>
</reference>
<dbReference type="Gene3D" id="3.30.2310.20">
    <property type="entry name" value="RelE-like"/>
    <property type="match status" value="1"/>
</dbReference>
<dbReference type="InterPro" id="IPR007711">
    <property type="entry name" value="HigB-1"/>
</dbReference>
<dbReference type="OrthoDB" id="9801102at2"/>
<accession>A0A4Q5MUZ4</accession>
<protein>
    <submittedName>
        <fullName evidence="1">Killer protein</fullName>
    </submittedName>
</protein>
<proteinExistence type="predicted"/>
<dbReference type="PANTHER" id="PTHR40266">
    <property type="entry name" value="TOXIN HIGB-1"/>
    <property type="match status" value="1"/>
</dbReference>
<dbReference type="SUPFAM" id="SSF143011">
    <property type="entry name" value="RelE-like"/>
    <property type="match status" value="1"/>
</dbReference>
<name>A0A4Q5MUZ4_9MICO</name>
<organism evidence="1 2">
    <name type="scientific">Pengzhenrongella frigida</name>
    <dbReference type="NCBI Taxonomy" id="1259133"/>
    <lineage>
        <taxon>Bacteria</taxon>
        <taxon>Bacillati</taxon>
        <taxon>Actinomycetota</taxon>
        <taxon>Actinomycetes</taxon>
        <taxon>Micrococcales</taxon>
        <taxon>Pengzhenrongella</taxon>
    </lineage>
</organism>
<dbReference type="AlphaFoldDB" id="A0A4Q5MUZ4"/>
<dbReference type="Pfam" id="PF05015">
    <property type="entry name" value="HigB-like_toxin"/>
    <property type="match status" value="1"/>
</dbReference>
<evidence type="ECO:0000313" key="1">
    <source>
        <dbReference type="EMBL" id="RYV49320.1"/>
    </source>
</evidence>
<evidence type="ECO:0000313" key="2">
    <source>
        <dbReference type="Proteomes" id="UP000293764"/>
    </source>
</evidence>
<dbReference type="Proteomes" id="UP000293764">
    <property type="component" value="Unassembled WGS sequence"/>
</dbReference>
<dbReference type="RefSeq" id="WP_130104331.1">
    <property type="nucleotide sequence ID" value="NZ_SDWW01000099.1"/>
</dbReference>
<gene>
    <name evidence="1" type="ORF">EUA98_19455</name>
</gene>
<comment type="caution">
    <text evidence="1">The sequence shown here is derived from an EMBL/GenBank/DDBJ whole genome shotgun (WGS) entry which is preliminary data.</text>
</comment>
<dbReference type="InterPro" id="IPR035093">
    <property type="entry name" value="RelE/ParE_toxin_dom_sf"/>
</dbReference>
<dbReference type="EMBL" id="SDWW01000099">
    <property type="protein sequence ID" value="RYV49320.1"/>
    <property type="molecule type" value="Genomic_DNA"/>
</dbReference>
<sequence length="92" mass="10541">MIVSFRHKGLEQLYRDGSKRGVQAAHVPKLVRILSALDVAQAPADLAIPSFRTHVLKGDLAGHWSIWVNGNWRVTFRFIENDVELVDYQDYH</sequence>